<evidence type="ECO:0000259" key="5">
    <source>
        <dbReference type="Pfam" id="PF01370"/>
    </source>
</evidence>
<dbReference type="RefSeq" id="WP_144451477.1">
    <property type="nucleotide sequence ID" value="NZ_VLKZ01000011.1"/>
</dbReference>
<dbReference type="Gene3D" id="3.40.50.720">
    <property type="entry name" value="NAD(P)-binding Rossmann-like Domain"/>
    <property type="match status" value="1"/>
</dbReference>
<dbReference type="OrthoDB" id="9771073at2"/>
<keyword evidence="3" id="KW-0520">NAD</keyword>
<dbReference type="InterPro" id="IPR001509">
    <property type="entry name" value="Epimerase_deHydtase"/>
</dbReference>
<keyword evidence="2" id="KW-0210">Decarboxylase</keyword>
<organism evidence="6 7">
    <name type="scientific">Halalkalibacter nanhaiisediminis</name>
    <dbReference type="NCBI Taxonomy" id="688079"/>
    <lineage>
        <taxon>Bacteria</taxon>
        <taxon>Bacillati</taxon>
        <taxon>Bacillota</taxon>
        <taxon>Bacilli</taxon>
        <taxon>Bacillales</taxon>
        <taxon>Bacillaceae</taxon>
        <taxon>Halalkalibacter</taxon>
    </lineage>
</organism>
<accession>A0A562QB56</accession>
<evidence type="ECO:0000256" key="3">
    <source>
        <dbReference type="ARBA" id="ARBA00023027"/>
    </source>
</evidence>
<name>A0A562QB56_9BACI</name>
<evidence type="ECO:0000256" key="4">
    <source>
        <dbReference type="ARBA" id="ARBA00023239"/>
    </source>
</evidence>
<evidence type="ECO:0000256" key="1">
    <source>
        <dbReference type="ARBA" id="ARBA00001911"/>
    </source>
</evidence>
<sequence>METVKNHTIYQSDLQYIFNNLDQSEIEKLKDSSILITGCAGFLGYYFMSFLSDNSERIGIKKIIGIDNFKLGKPNWITDLSTANEKIELYNFDITQFASFDANKINDADFIIHMASIASPTFYRKYPLETIDANVSGLRALLNFYKDKKIKGFLFFSSSEVYGDPFPNYIPTSEEYRGNVNMIGPRACYDEAKRFGETLCYLYAEKFGMPISIVRPFNNFGPGMRLNDMRVPADFAKAIIENKQLVMHSDGKPTRTFCYVTDAITGYLKALLYEPFDYFNIGIDQPEISIKDLAQIYKDIGSVLFGFNQSIEFRESEEKVYLTHNPLRRCPDISKAKKILNYSPSILIDEGVYRFLTFLKEEGDIH</sequence>
<keyword evidence="4" id="KW-0456">Lyase</keyword>
<dbReference type="GO" id="GO:0070403">
    <property type="term" value="F:NAD+ binding"/>
    <property type="evidence" value="ECO:0007669"/>
    <property type="project" value="InterPro"/>
</dbReference>
<comment type="caution">
    <text evidence="6">The sequence shown here is derived from an EMBL/GenBank/DDBJ whole genome shotgun (WGS) entry which is preliminary data.</text>
</comment>
<dbReference type="Proteomes" id="UP000315711">
    <property type="component" value="Unassembled WGS sequence"/>
</dbReference>
<evidence type="ECO:0000256" key="2">
    <source>
        <dbReference type="ARBA" id="ARBA00022793"/>
    </source>
</evidence>
<dbReference type="EMBL" id="VLKZ01000011">
    <property type="protein sequence ID" value="TWI53972.1"/>
    <property type="molecule type" value="Genomic_DNA"/>
</dbReference>
<dbReference type="AlphaFoldDB" id="A0A562QB56"/>
<dbReference type="InterPro" id="IPR036291">
    <property type="entry name" value="NAD(P)-bd_dom_sf"/>
</dbReference>
<dbReference type="PANTHER" id="PTHR43078">
    <property type="entry name" value="UDP-GLUCURONIC ACID DECARBOXYLASE-RELATED"/>
    <property type="match status" value="1"/>
</dbReference>
<evidence type="ECO:0000313" key="7">
    <source>
        <dbReference type="Proteomes" id="UP000315711"/>
    </source>
</evidence>
<dbReference type="GO" id="GO:0005737">
    <property type="term" value="C:cytoplasm"/>
    <property type="evidence" value="ECO:0007669"/>
    <property type="project" value="TreeGrafter"/>
</dbReference>
<dbReference type="SUPFAM" id="SSF51735">
    <property type="entry name" value="NAD(P)-binding Rossmann-fold domains"/>
    <property type="match status" value="1"/>
</dbReference>
<protein>
    <submittedName>
        <fullName evidence="6">UDP-glucuronate decarboxylase</fullName>
    </submittedName>
</protein>
<evidence type="ECO:0000313" key="6">
    <source>
        <dbReference type="EMBL" id="TWI53972.1"/>
    </source>
</evidence>
<dbReference type="InterPro" id="IPR044516">
    <property type="entry name" value="UXS-like"/>
</dbReference>
<gene>
    <name evidence="6" type="ORF">IQ10_03282</name>
</gene>
<dbReference type="GO" id="GO:0042732">
    <property type="term" value="P:D-xylose metabolic process"/>
    <property type="evidence" value="ECO:0007669"/>
    <property type="project" value="InterPro"/>
</dbReference>
<dbReference type="PANTHER" id="PTHR43078:SF6">
    <property type="entry name" value="UDP-GLUCURONIC ACID DECARBOXYLASE 1"/>
    <property type="match status" value="1"/>
</dbReference>
<dbReference type="GO" id="GO:0048040">
    <property type="term" value="F:UDP-glucuronate decarboxylase activity"/>
    <property type="evidence" value="ECO:0007669"/>
    <property type="project" value="TreeGrafter"/>
</dbReference>
<reference evidence="6 7" key="1">
    <citation type="journal article" date="2015" name="Stand. Genomic Sci.">
        <title>Genomic Encyclopedia of Bacterial and Archaeal Type Strains, Phase III: the genomes of soil and plant-associated and newly described type strains.</title>
        <authorList>
            <person name="Whitman W.B."/>
            <person name="Woyke T."/>
            <person name="Klenk H.P."/>
            <person name="Zhou Y."/>
            <person name="Lilburn T.G."/>
            <person name="Beck B.J."/>
            <person name="De Vos P."/>
            <person name="Vandamme P."/>
            <person name="Eisen J.A."/>
            <person name="Garrity G."/>
            <person name="Hugenholtz P."/>
            <person name="Kyrpides N.C."/>
        </authorList>
    </citation>
    <scope>NUCLEOTIDE SEQUENCE [LARGE SCALE GENOMIC DNA]</scope>
    <source>
        <strain evidence="6 7">CGMCC 1.10116</strain>
    </source>
</reference>
<keyword evidence="7" id="KW-1185">Reference proteome</keyword>
<feature type="domain" description="NAD-dependent epimerase/dehydratase" evidence="5">
    <location>
        <begin position="34"/>
        <end position="282"/>
    </location>
</feature>
<dbReference type="Pfam" id="PF01370">
    <property type="entry name" value="Epimerase"/>
    <property type="match status" value="1"/>
</dbReference>
<proteinExistence type="predicted"/>
<comment type="cofactor">
    <cofactor evidence="1">
        <name>NAD(+)</name>
        <dbReference type="ChEBI" id="CHEBI:57540"/>
    </cofactor>
</comment>